<dbReference type="AlphaFoldDB" id="A0A4R8GT80"/>
<dbReference type="SUPFAM" id="SSF53850">
    <property type="entry name" value="Periplasmic binding protein-like II"/>
    <property type="match status" value="1"/>
</dbReference>
<dbReference type="Gene3D" id="3.40.190.10">
    <property type="entry name" value="Periplasmic binding protein-like II"/>
    <property type="match status" value="1"/>
</dbReference>
<dbReference type="GO" id="GO:0055052">
    <property type="term" value="C:ATP-binding cassette (ABC) transporter complex, substrate-binding subunit-containing"/>
    <property type="evidence" value="ECO:0007669"/>
    <property type="project" value="TreeGrafter"/>
</dbReference>
<evidence type="ECO:0000313" key="4">
    <source>
        <dbReference type="EMBL" id="TDX49212.1"/>
    </source>
</evidence>
<accession>A0A4R8GT80</accession>
<sequence>MKLKILILGLALILVLGYIYMPRKEVNMAVQMTEEEAKGLQKILKEYERFHFVEFNLLNIPFSNHFTRIQEFLESGKKIDIARIDIKTPEWFKKYIVADTVIPQSVDCLLLFYNPNIIKMPPPTLDDFINYTREYTIDESGRSLGEEDFSSDKIVQYGSYISLYSGWWMSVFFGSEDENFLTEDVDYNSFINVAKRFKRLYKENSLPKVDNNNFYDQMVKMFIEEKVAMMINGPWVLSSLDKSNQDFKIALLPKGGEGSFSPMGGQQWAMLNDKPVIRDVMKYLSSEEVARKFYKYNGTIMPNDEFLEELIGQGDIVAKQLLNAVKINKSNDYLLYNFFSLEFRNYLEGNLNEDQLFKLWKNKVKTLN</sequence>
<dbReference type="PANTHER" id="PTHR30061">
    <property type="entry name" value="MALTOSE-BINDING PERIPLASMIC PROTEIN"/>
    <property type="match status" value="1"/>
</dbReference>
<dbReference type="GO" id="GO:0015768">
    <property type="term" value="P:maltose transport"/>
    <property type="evidence" value="ECO:0007669"/>
    <property type="project" value="TreeGrafter"/>
</dbReference>
<keyword evidence="5" id="KW-1185">Reference proteome</keyword>
<proteinExistence type="inferred from homology"/>
<comment type="similarity">
    <text evidence="1">Belongs to the bacterial solute-binding protein 1 family.</text>
</comment>
<dbReference type="PANTHER" id="PTHR30061:SF50">
    <property type="entry name" value="MALTOSE_MALTODEXTRIN-BINDING PERIPLASMIC PROTEIN"/>
    <property type="match status" value="1"/>
</dbReference>
<gene>
    <name evidence="4" type="ORF">C7959_11933</name>
</gene>
<dbReference type="GO" id="GO:1901982">
    <property type="term" value="F:maltose binding"/>
    <property type="evidence" value="ECO:0007669"/>
    <property type="project" value="TreeGrafter"/>
</dbReference>
<keyword evidence="2" id="KW-0813">Transport</keyword>
<protein>
    <submittedName>
        <fullName evidence="4">Extracellular solute-binding protein</fullName>
    </submittedName>
</protein>
<evidence type="ECO:0000256" key="1">
    <source>
        <dbReference type="ARBA" id="ARBA00008520"/>
    </source>
</evidence>
<name>A0A4R8GT80_9FIRM</name>
<dbReference type="GO" id="GO:0042956">
    <property type="term" value="P:maltodextrin transmembrane transport"/>
    <property type="evidence" value="ECO:0007669"/>
    <property type="project" value="TreeGrafter"/>
</dbReference>
<comment type="caution">
    <text evidence="4">The sequence shown here is derived from an EMBL/GenBank/DDBJ whole genome shotgun (WGS) entry which is preliminary data.</text>
</comment>
<dbReference type="Proteomes" id="UP000295832">
    <property type="component" value="Unassembled WGS sequence"/>
</dbReference>
<evidence type="ECO:0000256" key="3">
    <source>
        <dbReference type="ARBA" id="ARBA00022729"/>
    </source>
</evidence>
<dbReference type="STRING" id="926561.GCA_000379025_00089"/>
<dbReference type="InterPro" id="IPR006059">
    <property type="entry name" value="SBP"/>
</dbReference>
<dbReference type="Pfam" id="PF13416">
    <property type="entry name" value="SBP_bac_8"/>
    <property type="match status" value="1"/>
</dbReference>
<keyword evidence="3" id="KW-0732">Signal</keyword>
<dbReference type="RefSeq" id="WP_134117412.1">
    <property type="nucleotide sequence ID" value="NZ_SOEG01000019.1"/>
</dbReference>
<evidence type="ECO:0000256" key="2">
    <source>
        <dbReference type="ARBA" id="ARBA00022448"/>
    </source>
</evidence>
<evidence type="ECO:0000313" key="5">
    <source>
        <dbReference type="Proteomes" id="UP000295832"/>
    </source>
</evidence>
<reference evidence="4 5" key="1">
    <citation type="submission" date="2019-03" db="EMBL/GenBank/DDBJ databases">
        <title>Subsurface microbial communities from deep shales in Ohio and West Virginia, USA.</title>
        <authorList>
            <person name="Wrighton K."/>
        </authorList>
    </citation>
    <scope>NUCLEOTIDE SEQUENCE [LARGE SCALE GENOMIC DNA]</scope>
    <source>
        <strain evidence="4 5">MSL 6dP</strain>
    </source>
</reference>
<organism evidence="4 5">
    <name type="scientific">Orenia marismortui</name>
    <dbReference type="NCBI Taxonomy" id="46469"/>
    <lineage>
        <taxon>Bacteria</taxon>
        <taxon>Bacillati</taxon>
        <taxon>Bacillota</taxon>
        <taxon>Clostridia</taxon>
        <taxon>Halanaerobiales</taxon>
        <taxon>Halobacteroidaceae</taxon>
        <taxon>Orenia</taxon>
    </lineage>
</organism>
<dbReference type="EMBL" id="SOEG01000019">
    <property type="protein sequence ID" value="TDX49212.1"/>
    <property type="molecule type" value="Genomic_DNA"/>
</dbReference>